<dbReference type="OrthoDB" id="5320938at2759"/>
<keyword evidence="3" id="KW-1185">Reference proteome</keyword>
<proteinExistence type="predicted"/>
<dbReference type="EMBL" id="ML978714">
    <property type="protein sequence ID" value="KAF2089466.1"/>
    <property type="molecule type" value="Genomic_DNA"/>
</dbReference>
<dbReference type="Pfam" id="PF25312">
    <property type="entry name" value="Allergen_Asp_f_4"/>
    <property type="match status" value="1"/>
</dbReference>
<evidence type="ECO:0000256" key="1">
    <source>
        <dbReference type="SAM" id="SignalP"/>
    </source>
</evidence>
<keyword evidence="1" id="KW-0732">Signal</keyword>
<evidence type="ECO:0000313" key="2">
    <source>
        <dbReference type="EMBL" id="KAF2089466.1"/>
    </source>
</evidence>
<reference evidence="2" key="1">
    <citation type="journal article" date="2020" name="Stud. Mycol.">
        <title>101 Dothideomycetes genomes: a test case for predicting lifestyles and emergence of pathogens.</title>
        <authorList>
            <person name="Haridas S."/>
            <person name="Albert R."/>
            <person name="Binder M."/>
            <person name="Bloem J."/>
            <person name="Labutti K."/>
            <person name="Salamov A."/>
            <person name="Andreopoulos B."/>
            <person name="Baker S."/>
            <person name="Barry K."/>
            <person name="Bills G."/>
            <person name="Bluhm B."/>
            <person name="Cannon C."/>
            <person name="Castanera R."/>
            <person name="Culley D."/>
            <person name="Daum C."/>
            <person name="Ezra D."/>
            <person name="Gonzalez J."/>
            <person name="Henrissat B."/>
            <person name="Kuo A."/>
            <person name="Liang C."/>
            <person name="Lipzen A."/>
            <person name="Lutzoni F."/>
            <person name="Magnuson J."/>
            <person name="Mondo S."/>
            <person name="Nolan M."/>
            <person name="Ohm R."/>
            <person name="Pangilinan J."/>
            <person name="Park H.-J."/>
            <person name="Ramirez L."/>
            <person name="Alfaro M."/>
            <person name="Sun H."/>
            <person name="Tritt A."/>
            <person name="Yoshinaga Y."/>
            <person name="Zwiers L.-H."/>
            <person name="Turgeon B."/>
            <person name="Goodwin S."/>
            <person name="Spatafora J."/>
            <person name="Crous P."/>
            <person name="Grigoriev I."/>
        </authorList>
    </citation>
    <scope>NUCLEOTIDE SEQUENCE</scope>
    <source>
        <strain evidence="2">CBS 121410</strain>
    </source>
</reference>
<feature type="signal peptide" evidence="1">
    <location>
        <begin position="1"/>
        <end position="18"/>
    </location>
</feature>
<gene>
    <name evidence="2" type="ORF">K490DRAFT_72230</name>
</gene>
<dbReference type="GO" id="GO:0005576">
    <property type="term" value="C:extracellular region"/>
    <property type="evidence" value="ECO:0007669"/>
    <property type="project" value="InterPro"/>
</dbReference>
<dbReference type="Proteomes" id="UP000799776">
    <property type="component" value="Unassembled WGS sequence"/>
</dbReference>
<dbReference type="AlphaFoldDB" id="A0A6A5YDA7"/>
<evidence type="ECO:0008006" key="4">
    <source>
        <dbReference type="Google" id="ProtNLM"/>
    </source>
</evidence>
<feature type="chain" id="PRO_5025364140" description="Effector 5" evidence="1">
    <location>
        <begin position="19"/>
        <end position="239"/>
    </location>
</feature>
<organism evidence="2 3">
    <name type="scientific">Saccharata proteae CBS 121410</name>
    <dbReference type="NCBI Taxonomy" id="1314787"/>
    <lineage>
        <taxon>Eukaryota</taxon>
        <taxon>Fungi</taxon>
        <taxon>Dikarya</taxon>
        <taxon>Ascomycota</taxon>
        <taxon>Pezizomycotina</taxon>
        <taxon>Dothideomycetes</taxon>
        <taxon>Dothideomycetes incertae sedis</taxon>
        <taxon>Botryosphaeriales</taxon>
        <taxon>Saccharataceae</taxon>
        <taxon>Saccharata</taxon>
    </lineage>
</organism>
<accession>A0A6A5YDA7</accession>
<protein>
    <recommendedName>
        <fullName evidence="4">Effector 5</fullName>
    </recommendedName>
</protein>
<dbReference type="InterPro" id="IPR038903">
    <property type="entry name" value="Allergen_Asp_f_4"/>
</dbReference>
<sequence length="239" mass="25206">MRFSTFALAATAITGAAAGHLRHGHRHMMHKKAAEPALIDEAAEILLKTLGLVSVGINAVAGGSNNVWIGTDGDFTNEFTNSADEDVVLVIWGSQGSWVNTVQPLVTLQLAANESKTVSFANGASGAWSAIYSGTGLVNGQISETWGEYTFSDSWSTVDVSREVNMDGHGMTIETPKCVTNMTTCVFQCKSGTSCWQEYELLNCDTGSQEGASYGEYDGAPSGGCMGMSTGDALKTTLH</sequence>
<name>A0A6A5YDA7_9PEZI</name>
<dbReference type="GO" id="GO:0019863">
    <property type="term" value="F:IgE binding"/>
    <property type="evidence" value="ECO:0007669"/>
    <property type="project" value="InterPro"/>
</dbReference>
<evidence type="ECO:0000313" key="3">
    <source>
        <dbReference type="Proteomes" id="UP000799776"/>
    </source>
</evidence>